<dbReference type="FunFam" id="1.20.930.40:FF:000001">
    <property type="entry name" value="N-acetylated-alpha-linked acidic dipeptidase 2"/>
    <property type="match status" value="1"/>
</dbReference>
<evidence type="ECO:0000256" key="16">
    <source>
        <dbReference type="SAM" id="Phobius"/>
    </source>
</evidence>
<evidence type="ECO:0000313" key="21">
    <source>
        <dbReference type="Proteomes" id="UP000663760"/>
    </source>
</evidence>
<dbReference type="EMBL" id="LR746269">
    <property type="protein sequence ID" value="CAA7397333.1"/>
    <property type="molecule type" value="Genomic_DNA"/>
</dbReference>
<evidence type="ECO:0000256" key="9">
    <source>
        <dbReference type="ARBA" id="ARBA00022989"/>
    </source>
</evidence>
<sequence>MASLRSYSGATTTTIAVVVLAVGALLGLFMGSPPTKSSYHALYLSLADNSTVSRHLFALTRRPHVAGTPANGEAAAYVAATFSSHSLRTHSVFYEVALSYPVRRSLTLSQSQSDPPVAFELLQEIYADGPSAKVAEEVIPTFHAYAKSGTAAGPVAYVNYGRVEDYAALRAIGIDVAGSVVLAKYGKIFRGDIVRNAEAAGALAAVVYTDRKDYGGGNGGKGFPEGRWMPPSGVQIGTLYRELGDPTTPGWPSVSACERIGIEEVEASGVLPQIPSLPVSAIDGEEILRSVGGPAAAADWQGVEGGPLRRVGPGPGFLNLTYEGNTTMATIQNVFGIIEGEHEPDRYVLLGNHRDAWTFGAVDPNSGTAALLEIAQRLEMLQKRGWKPRRTIVFCNWDAEEYGLIGSAEWVEENREMLASKAIAYLNVDCAVRGPAFHASATPQLDELLEQATKDVQDPDNSLGTLHDSWVGSNEKPMIGRLGGGGSDYAAFLQHAGVPSVDMSFGEGYPVYHSMYDHFTWMQRFGDPMFLRHAAAASIWGLVALRLADDEFLPFNYTSYARELQMRTKELEGKLQGAPISFTPLHKSIEELSKAAERINEQKKALQSSKWTKNRSQKVRELNDRFMMAERAFKSAEGLPGRPWYKHLVFGPSTENDYNSASFPGVEDAVEQARRDDSAESWRVAQHEVWRAARAVAQAALVLNGQLS</sequence>
<dbReference type="InterPro" id="IPR003137">
    <property type="entry name" value="PA_domain"/>
</dbReference>
<dbReference type="CDD" id="cd08022">
    <property type="entry name" value="M28_PSMA_like"/>
    <property type="match status" value="1"/>
</dbReference>
<comment type="catalytic activity">
    <reaction evidence="13">
        <text>Release of an unsubstituted, C-terminal glutamyl residue, typically from Ac-Asp-Glu or folylpoly-gamma-glutamates.</text>
        <dbReference type="EC" id="3.4.17.21"/>
    </reaction>
</comment>
<evidence type="ECO:0000256" key="3">
    <source>
        <dbReference type="ARBA" id="ARBA00022670"/>
    </source>
</evidence>
<dbReference type="Pfam" id="PF02225">
    <property type="entry name" value="PA"/>
    <property type="match status" value="1"/>
</dbReference>
<dbReference type="AlphaFoldDB" id="A0A7I8KHV5"/>
<dbReference type="PANTHER" id="PTHR10404">
    <property type="entry name" value="N-ACETYLATED-ALPHA-LINKED ACIDIC DIPEPTIDASE"/>
    <property type="match status" value="1"/>
</dbReference>
<evidence type="ECO:0000256" key="11">
    <source>
        <dbReference type="ARBA" id="ARBA00023136"/>
    </source>
</evidence>
<evidence type="ECO:0000256" key="8">
    <source>
        <dbReference type="ARBA" id="ARBA00022968"/>
    </source>
</evidence>
<dbReference type="GO" id="GO:0050793">
    <property type="term" value="P:regulation of developmental process"/>
    <property type="evidence" value="ECO:0007669"/>
    <property type="project" value="UniProtKB-ARBA"/>
</dbReference>
<dbReference type="Pfam" id="PF04253">
    <property type="entry name" value="TFR_dimer"/>
    <property type="match status" value="1"/>
</dbReference>
<dbReference type="GO" id="GO:0006508">
    <property type="term" value="P:proteolysis"/>
    <property type="evidence" value="ECO:0007669"/>
    <property type="project" value="UniProtKB-KW"/>
</dbReference>
<keyword evidence="11 16" id="KW-0472">Membrane</keyword>
<feature type="domain" description="Transferrin receptor-like dimerisation" evidence="18">
    <location>
        <begin position="580"/>
        <end position="703"/>
    </location>
</feature>
<keyword evidence="6" id="KW-0378">Hydrolase</keyword>
<dbReference type="InterPro" id="IPR007365">
    <property type="entry name" value="TFR-like_dimer_dom"/>
</dbReference>
<evidence type="ECO:0000313" key="20">
    <source>
        <dbReference type="EMBL" id="CAA7397333.1"/>
    </source>
</evidence>
<gene>
    <name evidence="20" type="ORF">SI8410_06007998</name>
</gene>
<proteinExistence type="inferred from homology"/>
<feature type="transmembrane region" description="Helical" evidence="16">
    <location>
        <begin position="7"/>
        <end position="30"/>
    </location>
</feature>
<dbReference type="SUPFAM" id="SSF53187">
    <property type="entry name" value="Zn-dependent exopeptidases"/>
    <property type="match status" value="1"/>
</dbReference>
<evidence type="ECO:0000259" key="17">
    <source>
        <dbReference type="Pfam" id="PF02225"/>
    </source>
</evidence>
<comment type="subcellular location">
    <subcellularLocation>
        <location evidence="14">Endomembrane system</location>
        <topology evidence="14">Single-pass type II membrane protein</topology>
    </subcellularLocation>
</comment>
<dbReference type="InterPro" id="IPR039373">
    <property type="entry name" value="Peptidase_M28B"/>
</dbReference>
<dbReference type="GO" id="GO:0012505">
    <property type="term" value="C:endomembrane system"/>
    <property type="evidence" value="ECO:0007669"/>
    <property type="project" value="UniProtKB-SubCell"/>
</dbReference>
<evidence type="ECO:0000256" key="5">
    <source>
        <dbReference type="ARBA" id="ARBA00022723"/>
    </source>
</evidence>
<keyword evidence="4 16" id="KW-0812">Transmembrane</keyword>
<dbReference type="GO" id="GO:0046872">
    <property type="term" value="F:metal ion binding"/>
    <property type="evidence" value="ECO:0007669"/>
    <property type="project" value="UniProtKB-KW"/>
</dbReference>
<dbReference type="Gene3D" id="1.20.930.40">
    <property type="entry name" value="Transferrin receptor-like, dimerisation domain"/>
    <property type="match status" value="1"/>
</dbReference>
<comment type="cofactor">
    <cofactor evidence="1">
        <name>Zn(2+)</name>
        <dbReference type="ChEBI" id="CHEBI:29105"/>
    </cofactor>
</comment>
<evidence type="ECO:0000256" key="6">
    <source>
        <dbReference type="ARBA" id="ARBA00022801"/>
    </source>
</evidence>
<dbReference type="SUPFAM" id="SSF47672">
    <property type="entry name" value="Transferrin receptor-like dimerisation domain"/>
    <property type="match status" value="1"/>
</dbReference>
<organism evidence="20 21">
    <name type="scientific">Spirodela intermedia</name>
    <name type="common">Intermediate duckweed</name>
    <dbReference type="NCBI Taxonomy" id="51605"/>
    <lineage>
        <taxon>Eukaryota</taxon>
        <taxon>Viridiplantae</taxon>
        <taxon>Streptophyta</taxon>
        <taxon>Embryophyta</taxon>
        <taxon>Tracheophyta</taxon>
        <taxon>Spermatophyta</taxon>
        <taxon>Magnoliopsida</taxon>
        <taxon>Liliopsida</taxon>
        <taxon>Araceae</taxon>
        <taxon>Lemnoideae</taxon>
        <taxon>Spirodela</taxon>
    </lineage>
</organism>
<accession>A0A7I8KHV5</accession>
<keyword evidence="3" id="KW-0645">Protease</keyword>
<evidence type="ECO:0000256" key="12">
    <source>
        <dbReference type="ARBA" id="ARBA00023180"/>
    </source>
</evidence>
<keyword evidence="21" id="KW-1185">Reference proteome</keyword>
<reference evidence="20" key="1">
    <citation type="submission" date="2020-02" db="EMBL/GenBank/DDBJ databases">
        <authorList>
            <person name="Scholz U."/>
            <person name="Mascher M."/>
            <person name="Fiebig A."/>
        </authorList>
    </citation>
    <scope>NUCLEOTIDE SEQUENCE</scope>
</reference>
<dbReference type="Proteomes" id="UP000663760">
    <property type="component" value="Chromosome 6"/>
</dbReference>
<keyword evidence="7" id="KW-0862">Zinc</keyword>
<dbReference type="InterPro" id="IPR007484">
    <property type="entry name" value="Peptidase_M28"/>
</dbReference>
<keyword evidence="8" id="KW-0735">Signal-anchor</keyword>
<evidence type="ECO:0000256" key="13">
    <source>
        <dbReference type="ARBA" id="ARBA00052003"/>
    </source>
</evidence>
<dbReference type="OrthoDB" id="5841748at2759"/>
<keyword evidence="9 16" id="KW-1133">Transmembrane helix</keyword>
<evidence type="ECO:0000256" key="2">
    <source>
        <dbReference type="ARBA" id="ARBA00005634"/>
    </source>
</evidence>
<keyword evidence="5" id="KW-0479">Metal-binding</keyword>
<dbReference type="FunFam" id="3.50.30.30:FF:000008">
    <property type="entry name" value="Glutamate carboxypeptidase 2"/>
    <property type="match status" value="1"/>
</dbReference>
<evidence type="ECO:0000256" key="7">
    <source>
        <dbReference type="ARBA" id="ARBA00022833"/>
    </source>
</evidence>
<dbReference type="SUPFAM" id="SSF52025">
    <property type="entry name" value="PA domain"/>
    <property type="match status" value="1"/>
</dbReference>
<evidence type="ECO:0000256" key="15">
    <source>
        <dbReference type="ARBA" id="ARBA00066561"/>
    </source>
</evidence>
<evidence type="ECO:0000256" key="4">
    <source>
        <dbReference type="ARBA" id="ARBA00022692"/>
    </source>
</evidence>
<name>A0A7I8KHV5_SPIIN</name>
<keyword evidence="10" id="KW-0482">Metalloprotease</keyword>
<evidence type="ECO:0000259" key="19">
    <source>
        <dbReference type="Pfam" id="PF04389"/>
    </source>
</evidence>
<keyword evidence="12" id="KW-0325">Glycoprotein</keyword>
<dbReference type="Pfam" id="PF04389">
    <property type="entry name" value="Peptidase_M28"/>
    <property type="match status" value="1"/>
</dbReference>
<dbReference type="FunFam" id="3.40.630.10:FF:000164">
    <property type="entry name" value="Os01g0740650 protein"/>
    <property type="match status" value="1"/>
</dbReference>
<dbReference type="InterPro" id="IPR036757">
    <property type="entry name" value="TFR-like_dimer_dom_sf"/>
</dbReference>
<feature type="domain" description="PA" evidence="17">
    <location>
        <begin position="153"/>
        <end position="235"/>
    </location>
</feature>
<dbReference type="Gene3D" id="3.50.30.30">
    <property type="match status" value="1"/>
</dbReference>
<protein>
    <recommendedName>
        <fullName evidence="15">glutamate carboxypeptidase II</fullName>
        <ecNumber evidence="15">3.4.17.21</ecNumber>
    </recommendedName>
</protein>
<comment type="similarity">
    <text evidence="2">Belongs to the peptidase M28 family. M28B subfamily.</text>
</comment>
<feature type="domain" description="Peptidase M28" evidence="19">
    <location>
        <begin position="333"/>
        <end position="520"/>
    </location>
</feature>
<evidence type="ECO:0000259" key="18">
    <source>
        <dbReference type="Pfam" id="PF04253"/>
    </source>
</evidence>
<dbReference type="CDD" id="cd02121">
    <property type="entry name" value="PA_GCPII_like"/>
    <property type="match status" value="1"/>
</dbReference>
<dbReference type="GO" id="GO:0004181">
    <property type="term" value="F:metallocarboxypeptidase activity"/>
    <property type="evidence" value="ECO:0007669"/>
    <property type="project" value="UniProtKB-EC"/>
</dbReference>
<dbReference type="PANTHER" id="PTHR10404:SF46">
    <property type="entry name" value="VACUOLAR PROTEIN SORTING-ASSOCIATED PROTEIN 70"/>
    <property type="match status" value="1"/>
</dbReference>
<evidence type="ECO:0000256" key="14">
    <source>
        <dbReference type="ARBA" id="ARBA00060399"/>
    </source>
</evidence>
<evidence type="ECO:0000256" key="1">
    <source>
        <dbReference type="ARBA" id="ARBA00001947"/>
    </source>
</evidence>
<dbReference type="GO" id="GO:0010073">
    <property type="term" value="P:meristem maintenance"/>
    <property type="evidence" value="ECO:0007669"/>
    <property type="project" value="UniProtKB-ARBA"/>
</dbReference>
<dbReference type="Gene3D" id="3.40.630.10">
    <property type="entry name" value="Zn peptidases"/>
    <property type="match status" value="1"/>
</dbReference>
<dbReference type="EC" id="3.4.17.21" evidence="15"/>
<dbReference type="InterPro" id="IPR046450">
    <property type="entry name" value="PA_dom_sf"/>
</dbReference>
<evidence type="ECO:0000256" key="10">
    <source>
        <dbReference type="ARBA" id="ARBA00023049"/>
    </source>
</evidence>